<dbReference type="KEGG" id="csol:105368982"/>
<dbReference type="PROSITE" id="PS50166">
    <property type="entry name" value="IMPORTIN_B_NT"/>
    <property type="match status" value="1"/>
</dbReference>
<reference evidence="12" key="1">
    <citation type="submission" date="2025-08" db="UniProtKB">
        <authorList>
            <consortium name="RefSeq"/>
        </authorList>
    </citation>
    <scope>IDENTIFICATION</scope>
</reference>
<dbReference type="Pfam" id="PF03378">
    <property type="entry name" value="CAS_CSE1"/>
    <property type="match status" value="1"/>
</dbReference>
<dbReference type="GO" id="GO:0005635">
    <property type="term" value="C:nuclear envelope"/>
    <property type="evidence" value="ECO:0007669"/>
    <property type="project" value="TreeGrafter"/>
</dbReference>
<dbReference type="GO" id="GO:0005049">
    <property type="term" value="F:nuclear export signal receptor activity"/>
    <property type="evidence" value="ECO:0007669"/>
    <property type="project" value="TreeGrafter"/>
</dbReference>
<dbReference type="FunFam" id="1.25.10.10:FF:000057">
    <property type="entry name" value="Exportin-2 isoform 1"/>
    <property type="match status" value="1"/>
</dbReference>
<dbReference type="InterPro" id="IPR013713">
    <property type="entry name" value="XPO2_central"/>
</dbReference>
<dbReference type="InterPro" id="IPR001494">
    <property type="entry name" value="Importin-beta_N"/>
</dbReference>
<dbReference type="SUPFAM" id="SSF48371">
    <property type="entry name" value="ARM repeat"/>
    <property type="match status" value="1"/>
</dbReference>
<evidence type="ECO:0000256" key="2">
    <source>
        <dbReference type="ARBA" id="ARBA00004496"/>
    </source>
</evidence>
<dbReference type="GO" id="GO:0031267">
    <property type="term" value="F:small GTPase binding"/>
    <property type="evidence" value="ECO:0007669"/>
    <property type="project" value="InterPro"/>
</dbReference>
<evidence type="ECO:0000256" key="1">
    <source>
        <dbReference type="ARBA" id="ARBA00004123"/>
    </source>
</evidence>
<comment type="similarity">
    <text evidence="3">Belongs to the XPO2/CSE1 family.</text>
</comment>
<evidence type="ECO:0000256" key="8">
    <source>
        <dbReference type="ARBA" id="ARBA00023242"/>
    </source>
</evidence>
<evidence type="ECO:0000256" key="9">
    <source>
        <dbReference type="ARBA" id="ARBA00030693"/>
    </source>
</evidence>
<keyword evidence="5" id="KW-0813">Transport</keyword>
<evidence type="ECO:0000256" key="5">
    <source>
        <dbReference type="ARBA" id="ARBA00022448"/>
    </source>
</evidence>
<dbReference type="Proteomes" id="UP000695007">
    <property type="component" value="Unplaced"/>
</dbReference>
<keyword evidence="11" id="KW-1185">Reference proteome</keyword>
<gene>
    <name evidence="12" type="primary">LOC105368982</name>
</gene>
<evidence type="ECO:0000256" key="7">
    <source>
        <dbReference type="ARBA" id="ARBA00022927"/>
    </source>
</evidence>
<dbReference type="SMART" id="SM00913">
    <property type="entry name" value="IBN_N"/>
    <property type="match status" value="1"/>
</dbReference>
<comment type="subcellular location">
    <subcellularLocation>
        <location evidence="2">Cytoplasm</location>
    </subcellularLocation>
    <subcellularLocation>
        <location evidence="1">Nucleus</location>
    </subcellularLocation>
</comment>
<keyword evidence="7" id="KW-0653">Protein transport</keyword>
<dbReference type="GO" id="GO:0005829">
    <property type="term" value="C:cytosol"/>
    <property type="evidence" value="ECO:0007669"/>
    <property type="project" value="TreeGrafter"/>
</dbReference>
<evidence type="ECO:0000256" key="4">
    <source>
        <dbReference type="ARBA" id="ARBA00018945"/>
    </source>
</evidence>
<accession>A0AAJ7E3I3</accession>
<keyword evidence="8" id="KW-0539">Nucleus</keyword>
<dbReference type="GO" id="GO:0006611">
    <property type="term" value="P:protein export from nucleus"/>
    <property type="evidence" value="ECO:0007669"/>
    <property type="project" value="TreeGrafter"/>
</dbReference>
<evidence type="ECO:0000256" key="6">
    <source>
        <dbReference type="ARBA" id="ARBA00022490"/>
    </source>
</evidence>
<feature type="domain" description="Importin N-terminal" evidence="10">
    <location>
        <begin position="29"/>
        <end position="103"/>
    </location>
</feature>
<sequence>MELTDDNLFTLSEYLKHTLSPDVDVRRPAEKFLESIELNQNYPLLLLHLVDKSEVDLTIRVAGAIAFKNYIKRNWKTEEDSVNKIHDQDRITVKKLIINLMLHSPDSIQKQLSDAVSVIGRHDFPAQWPELIDQMVDKFNTGDFHIINGVLHTAHSLFKRYRYEFKSEVLWTEIKYVLDKFAKPLTDLFLATMNLTQVHANNVQALKVIYNSLAILCKVFYSLNFQDLPEFFEDNMSVWMSNFHNLLTVNVPSLKTGDDEEAGVIEQLKSQVCDNVCLYAQKYDEEFQQFLPQFVTAIWNLLTSTGRQIKYDALVSNALQFLATVADRSQYRNLFEDATTLSSICEKVIIPNMEFRKSDNELFEDNPEEYIRRDIEGSDVDTRRRAACDLVKVLSKYFEDKIMEIFGAYIQAMLQNYLTKPAENWRSKDAAIYLITSSASKGQTQKHGVTQSSDLVPLPQFAAQHIEPELTKPDVNEFPVLKADAIKFIMIFRSILPREQVVGSLPQMIRHLSAASPVVHSYAACAIEKILVLKSQANVPLVKGEEIAPLATDLLKHLFGVLDSPGSEENEYIMKAIMRSFATLQEAVVPFLADLLPKLTQKITIVARNPSRPNFNHYLFETLSISIKVVCKSNPDAFVSFEQALFPTFQGILQQDVQEFIPYVFQILALLMELQASYRPNIPDSYMALFPCLLSPVLFERQGNIHPLNRLLQAFVSNGSNQVIAQDKISGLLGVFQKLIASKANDHEGFLLIQTIIEYFPPDTLKPYIKQVFILLFQRLSFSKTTKFVKGLIVLFCFYAIRYGSMDLVSMIDSIQPQMFGMVIERVFIADLQKVSGEIERKITAIGVSNVLTSCPSMLENPYVAYYPRLLASLIEFFELPHDETQLPEDQQDFDMADVSGYQAAYSQLVFARKLKRDPLASILDVRLYLAKGLGTMEPSQLRGLLGQIPEPNANHLRNYLQTAGITVA</sequence>
<dbReference type="CTD" id="35016"/>
<keyword evidence="6" id="KW-0963">Cytoplasm</keyword>
<organism evidence="11 12">
    <name type="scientific">Ceratosolen solmsi marchali</name>
    <dbReference type="NCBI Taxonomy" id="326594"/>
    <lineage>
        <taxon>Eukaryota</taxon>
        <taxon>Metazoa</taxon>
        <taxon>Ecdysozoa</taxon>
        <taxon>Arthropoda</taxon>
        <taxon>Hexapoda</taxon>
        <taxon>Insecta</taxon>
        <taxon>Pterygota</taxon>
        <taxon>Neoptera</taxon>
        <taxon>Endopterygota</taxon>
        <taxon>Hymenoptera</taxon>
        <taxon>Apocrita</taxon>
        <taxon>Proctotrupomorpha</taxon>
        <taxon>Chalcidoidea</taxon>
        <taxon>Agaonidae</taxon>
        <taxon>Agaoninae</taxon>
        <taxon>Ceratosolen</taxon>
    </lineage>
</organism>
<dbReference type="PANTHER" id="PTHR10997:SF8">
    <property type="entry name" value="EXPORTIN-2"/>
    <property type="match status" value="1"/>
</dbReference>
<dbReference type="Pfam" id="PF08506">
    <property type="entry name" value="Cse1"/>
    <property type="match status" value="1"/>
</dbReference>
<dbReference type="PANTHER" id="PTHR10997">
    <property type="entry name" value="IMPORTIN-7, 8, 11"/>
    <property type="match status" value="1"/>
</dbReference>
<evidence type="ECO:0000256" key="3">
    <source>
        <dbReference type="ARBA" id="ARBA00008669"/>
    </source>
</evidence>
<dbReference type="Gene3D" id="1.25.10.10">
    <property type="entry name" value="Leucine-rich Repeat Variant"/>
    <property type="match status" value="1"/>
</dbReference>
<evidence type="ECO:0000259" key="10">
    <source>
        <dbReference type="PROSITE" id="PS50166"/>
    </source>
</evidence>
<dbReference type="InterPro" id="IPR011989">
    <property type="entry name" value="ARM-like"/>
</dbReference>
<dbReference type="GeneID" id="105368982"/>
<dbReference type="Pfam" id="PF03810">
    <property type="entry name" value="IBN_N"/>
    <property type="match status" value="1"/>
</dbReference>
<dbReference type="AlphaFoldDB" id="A0AAJ7E3I3"/>
<dbReference type="RefSeq" id="XP_011506500.1">
    <property type="nucleotide sequence ID" value="XM_011508198.1"/>
</dbReference>
<evidence type="ECO:0000313" key="12">
    <source>
        <dbReference type="RefSeq" id="XP_011506500.1"/>
    </source>
</evidence>
<dbReference type="GO" id="GO:0006606">
    <property type="term" value="P:protein import into nucleus"/>
    <property type="evidence" value="ECO:0007669"/>
    <property type="project" value="TreeGrafter"/>
</dbReference>
<protein>
    <recommendedName>
        <fullName evidence="4">Exportin-2</fullName>
    </recommendedName>
    <alternativeName>
        <fullName evidence="9">Importin-alpha re-exporter</fullName>
    </alternativeName>
</protein>
<dbReference type="InterPro" id="IPR005043">
    <property type="entry name" value="XPO2_C"/>
</dbReference>
<dbReference type="InterPro" id="IPR016024">
    <property type="entry name" value="ARM-type_fold"/>
</dbReference>
<evidence type="ECO:0000313" key="11">
    <source>
        <dbReference type="Proteomes" id="UP000695007"/>
    </source>
</evidence>
<proteinExistence type="inferred from homology"/>
<name>A0AAJ7E3I3_9HYME</name>